<reference evidence="9" key="1">
    <citation type="journal article" date="2019" name="Int. J. Syst. Evol. Microbiol.">
        <title>The Global Catalogue of Microorganisms (GCM) 10K type strain sequencing project: providing services to taxonomists for standard genome sequencing and annotation.</title>
        <authorList>
            <consortium name="The Broad Institute Genomics Platform"/>
            <consortium name="The Broad Institute Genome Sequencing Center for Infectious Disease"/>
            <person name="Wu L."/>
            <person name="Ma J."/>
        </authorList>
    </citation>
    <scope>NUCLEOTIDE SEQUENCE [LARGE SCALE GENOMIC DNA]</scope>
    <source>
        <strain evidence="9">CGMCC 1.12237</strain>
    </source>
</reference>
<evidence type="ECO:0000256" key="1">
    <source>
        <dbReference type="ARBA" id="ARBA00022428"/>
    </source>
</evidence>
<dbReference type="PROSITE" id="PS00455">
    <property type="entry name" value="AMP_BINDING"/>
    <property type="match status" value="1"/>
</dbReference>
<dbReference type="Gene3D" id="3.30.300.30">
    <property type="match status" value="1"/>
</dbReference>
<comment type="pathway">
    <text evidence="5">Quinol/quinone metabolism; 1,4-dihydroxy-2-naphthoate biosynthesis; 1,4-dihydroxy-2-naphthoate from chorismate: step 5/7.</text>
</comment>
<comment type="pathway">
    <text evidence="5">Quinol/quinone metabolism; menaquinone biosynthesis.</text>
</comment>
<gene>
    <name evidence="5" type="primary">menE</name>
    <name evidence="8" type="ORF">ACFPM4_13885</name>
</gene>
<protein>
    <recommendedName>
        <fullName evidence="5">2-succinylbenzoate--CoA ligase</fullName>
        <ecNumber evidence="5">6.2.1.26</ecNumber>
    </recommendedName>
    <alternativeName>
        <fullName evidence="5">o-succinylbenzoyl-CoA synthetase</fullName>
        <shortName evidence="5">OSB-CoA synthetase</shortName>
    </alternativeName>
</protein>
<evidence type="ECO:0000313" key="8">
    <source>
        <dbReference type="EMBL" id="MFC5465818.1"/>
    </source>
</evidence>
<evidence type="ECO:0000256" key="4">
    <source>
        <dbReference type="ARBA" id="ARBA00022840"/>
    </source>
</evidence>
<name>A0ABW0LMK7_9BACI</name>
<dbReference type="EC" id="6.2.1.26" evidence="5"/>
<dbReference type="HAMAP" id="MF_00731">
    <property type="entry name" value="MenE"/>
    <property type="match status" value="1"/>
</dbReference>
<dbReference type="InterPro" id="IPR000873">
    <property type="entry name" value="AMP-dep_synth/lig_dom"/>
</dbReference>
<comment type="function">
    <text evidence="5">Converts 2-succinylbenzoate (OSB) to 2-succinylbenzoyl-CoA (OSB-CoA).</text>
</comment>
<dbReference type="GO" id="GO:0008756">
    <property type="term" value="F:o-succinylbenzoate-CoA ligase activity"/>
    <property type="evidence" value="ECO:0007669"/>
    <property type="project" value="UniProtKB-EC"/>
</dbReference>
<comment type="catalytic activity">
    <reaction evidence="5">
        <text>2-succinylbenzoate + ATP + CoA = 2-succinylbenzoyl-CoA + AMP + diphosphate</text>
        <dbReference type="Rhea" id="RHEA:17009"/>
        <dbReference type="ChEBI" id="CHEBI:18325"/>
        <dbReference type="ChEBI" id="CHEBI:30616"/>
        <dbReference type="ChEBI" id="CHEBI:33019"/>
        <dbReference type="ChEBI" id="CHEBI:57287"/>
        <dbReference type="ChEBI" id="CHEBI:57364"/>
        <dbReference type="ChEBI" id="CHEBI:456215"/>
        <dbReference type="EC" id="6.2.1.26"/>
    </reaction>
</comment>
<keyword evidence="3 5" id="KW-0547">Nucleotide-binding</keyword>
<dbReference type="RefSeq" id="WP_382352863.1">
    <property type="nucleotide sequence ID" value="NZ_JBHSMC010000018.1"/>
</dbReference>
<keyword evidence="2 5" id="KW-0436">Ligase</keyword>
<dbReference type="Proteomes" id="UP001596147">
    <property type="component" value="Unassembled WGS sequence"/>
</dbReference>
<dbReference type="CDD" id="cd05912">
    <property type="entry name" value="OSB_CoA_lg"/>
    <property type="match status" value="1"/>
</dbReference>
<dbReference type="InterPro" id="IPR010192">
    <property type="entry name" value="MenE"/>
</dbReference>
<evidence type="ECO:0000259" key="6">
    <source>
        <dbReference type="Pfam" id="PF00501"/>
    </source>
</evidence>
<proteinExistence type="inferred from homology"/>
<dbReference type="PANTHER" id="PTHR43201:SF5">
    <property type="entry name" value="MEDIUM-CHAIN ACYL-COA LIGASE ACSF2, MITOCHONDRIAL"/>
    <property type="match status" value="1"/>
</dbReference>
<dbReference type="Gene3D" id="3.40.50.12780">
    <property type="entry name" value="N-terminal domain of ligase-like"/>
    <property type="match status" value="1"/>
</dbReference>
<evidence type="ECO:0000256" key="3">
    <source>
        <dbReference type="ARBA" id="ARBA00022741"/>
    </source>
</evidence>
<evidence type="ECO:0000256" key="2">
    <source>
        <dbReference type="ARBA" id="ARBA00022598"/>
    </source>
</evidence>
<comment type="caution">
    <text evidence="8">The sequence shown here is derived from an EMBL/GenBank/DDBJ whole genome shotgun (WGS) entry which is preliminary data.</text>
</comment>
<keyword evidence="4 5" id="KW-0067">ATP-binding</keyword>
<dbReference type="Pfam" id="PF00501">
    <property type="entry name" value="AMP-binding"/>
    <property type="match status" value="1"/>
</dbReference>
<dbReference type="SUPFAM" id="SSF56801">
    <property type="entry name" value="Acetyl-CoA synthetase-like"/>
    <property type="match status" value="1"/>
</dbReference>
<dbReference type="NCBIfam" id="TIGR01923">
    <property type="entry name" value="menE"/>
    <property type="match status" value="1"/>
</dbReference>
<evidence type="ECO:0000259" key="7">
    <source>
        <dbReference type="Pfam" id="PF13193"/>
    </source>
</evidence>
<dbReference type="InterPro" id="IPR020845">
    <property type="entry name" value="AMP-binding_CS"/>
</dbReference>
<keyword evidence="9" id="KW-1185">Reference proteome</keyword>
<dbReference type="PANTHER" id="PTHR43201">
    <property type="entry name" value="ACYL-COA SYNTHETASE"/>
    <property type="match status" value="1"/>
</dbReference>
<accession>A0ABW0LMK7</accession>
<dbReference type="InterPro" id="IPR025110">
    <property type="entry name" value="AMP-bd_C"/>
</dbReference>
<dbReference type="EMBL" id="JBHSMC010000018">
    <property type="protein sequence ID" value="MFC5465818.1"/>
    <property type="molecule type" value="Genomic_DNA"/>
</dbReference>
<keyword evidence="1 5" id="KW-0474">Menaquinone biosynthesis</keyword>
<feature type="domain" description="AMP-dependent synthetase/ligase" evidence="6">
    <location>
        <begin position="10"/>
        <end position="354"/>
    </location>
</feature>
<dbReference type="Pfam" id="PF13193">
    <property type="entry name" value="AMP-binding_C"/>
    <property type="match status" value="1"/>
</dbReference>
<organism evidence="8 9">
    <name type="scientific">Lederbergia graminis</name>
    <dbReference type="NCBI Taxonomy" id="735518"/>
    <lineage>
        <taxon>Bacteria</taxon>
        <taxon>Bacillati</taxon>
        <taxon>Bacillota</taxon>
        <taxon>Bacilli</taxon>
        <taxon>Bacillales</taxon>
        <taxon>Bacillaceae</taxon>
        <taxon>Lederbergia</taxon>
    </lineage>
</organism>
<dbReference type="InterPro" id="IPR042099">
    <property type="entry name" value="ANL_N_sf"/>
</dbReference>
<comment type="similarity">
    <text evidence="5">Belongs to the ATP-dependent AMP-binding enzyme family. MenE subfamily.</text>
</comment>
<evidence type="ECO:0000313" key="9">
    <source>
        <dbReference type="Proteomes" id="UP001596147"/>
    </source>
</evidence>
<dbReference type="InterPro" id="IPR045851">
    <property type="entry name" value="AMP-bd_C_sf"/>
</dbReference>
<feature type="domain" description="AMP-binding enzyme C-terminal" evidence="7">
    <location>
        <begin position="404"/>
        <end position="477"/>
    </location>
</feature>
<evidence type="ECO:0000256" key="5">
    <source>
        <dbReference type="HAMAP-Rule" id="MF_00731"/>
    </source>
</evidence>
<sequence length="493" mass="55463">MVELIPNWLQQRAFLTPQRIGLVFNEQTWTFHDMLEIVNDYSSRLHSIITSTDTKVAVLMKNHPDTVWVLHALQQLGIEIVFLNNRLTVAELHYQVKDSKATILLYDCDFRQTAEELHRFTNIPFYTSEDILGMKSTTFQIRENFILHDVCSIMYTSGTTGKPKGVIQTYGNHWWSAIGSSLNLGLHSNDAWLCSLPLYHISGFSILMRSVIYGIPVYLMEKFNPVIANNMLISGNITIMSSVSNMLSRMLNELGDNVYHENFRCMLLGGGPAPYPILQKCKEKGIPVFQTYGMTESCSQIVTLAPEDSMEKLGSAGKPLFPAQIKIMNNGEIAAPFEAGEIMLKGPNVTQGYFNLPDVNEKAFQHGWFSSGDVGYIDDEGFLYVLDRRSDLIISGGENIYPAEIEATLMEYDGVLEAGVTGIEDSEWGQVPYAFIVADKQVTSSELIQFCQERLASYKVPKKIIQVEELPRNGANKLQRRKLPQLLVDGDIS</sequence>
<dbReference type="NCBIfam" id="NF002966">
    <property type="entry name" value="PRK03640.1"/>
    <property type="match status" value="1"/>
</dbReference>